<dbReference type="GO" id="GO:0043200">
    <property type="term" value="P:response to amino acid"/>
    <property type="evidence" value="ECO:0007669"/>
    <property type="project" value="TreeGrafter"/>
</dbReference>
<dbReference type="Gene3D" id="1.10.10.10">
    <property type="entry name" value="Winged helix-like DNA-binding domain superfamily/Winged helix DNA-binding domain"/>
    <property type="match status" value="1"/>
</dbReference>
<dbReference type="InterPro" id="IPR011991">
    <property type="entry name" value="ArsR-like_HTH"/>
</dbReference>
<keyword evidence="2" id="KW-0238">DNA-binding</keyword>
<dbReference type="PROSITE" id="PS50956">
    <property type="entry name" value="HTH_ASNC_2"/>
    <property type="match status" value="1"/>
</dbReference>
<dbReference type="Pfam" id="PF13412">
    <property type="entry name" value="HTH_24"/>
    <property type="match status" value="1"/>
</dbReference>
<dbReference type="PANTHER" id="PTHR30154">
    <property type="entry name" value="LEUCINE-RESPONSIVE REGULATORY PROTEIN"/>
    <property type="match status" value="1"/>
</dbReference>
<evidence type="ECO:0000313" key="5">
    <source>
        <dbReference type="EMBL" id="MCD5315311.1"/>
    </source>
</evidence>
<evidence type="ECO:0000256" key="3">
    <source>
        <dbReference type="ARBA" id="ARBA00023163"/>
    </source>
</evidence>
<gene>
    <name evidence="5" type="ORF">LR394_30855</name>
</gene>
<dbReference type="InterPro" id="IPR036390">
    <property type="entry name" value="WH_DNA-bd_sf"/>
</dbReference>
<dbReference type="InterPro" id="IPR019888">
    <property type="entry name" value="Tscrpt_reg_AsnC-like"/>
</dbReference>
<dbReference type="InterPro" id="IPR000485">
    <property type="entry name" value="AsnC-type_HTH_dom"/>
</dbReference>
<reference evidence="5" key="1">
    <citation type="submission" date="2021-11" db="EMBL/GenBank/DDBJ databases">
        <title>Streptomyces corallinus and Kineosporia corallina sp. nov., two new coral-derived marine actinobacteria.</title>
        <authorList>
            <person name="Buangrab K."/>
            <person name="Sutthacheep M."/>
            <person name="Yeemin T."/>
            <person name="Harunari E."/>
            <person name="Igarashi Y."/>
            <person name="Sripreechasak P."/>
            <person name="Kanchanasin P."/>
            <person name="Tanasupawat S."/>
            <person name="Phongsopitanun W."/>
        </authorList>
    </citation>
    <scope>NUCLEOTIDE SEQUENCE</scope>
    <source>
        <strain evidence="5">JCM 31032</strain>
    </source>
</reference>
<keyword evidence="1" id="KW-0805">Transcription regulation</keyword>
<protein>
    <submittedName>
        <fullName evidence="5">Lrp/AsnC family transcriptional regulator</fullName>
    </submittedName>
</protein>
<dbReference type="CDD" id="cd00090">
    <property type="entry name" value="HTH_ARSR"/>
    <property type="match status" value="1"/>
</dbReference>
<organism evidence="5 6">
    <name type="scientific">Kineosporia babensis</name>
    <dbReference type="NCBI Taxonomy" id="499548"/>
    <lineage>
        <taxon>Bacteria</taxon>
        <taxon>Bacillati</taxon>
        <taxon>Actinomycetota</taxon>
        <taxon>Actinomycetes</taxon>
        <taxon>Kineosporiales</taxon>
        <taxon>Kineosporiaceae</taxon>
        <taxon>Kineosporia</taxon>
    </lineage>
</organism>
<evidence type="ECO:0000259" key="4">
    <source>
        <dbReference type="PROSITE" id="PS50956"/>
    </source>
</evidence>
<dbReference type="SMART" id="SM00344">
    <property type="entry name" value="HTH_ASNC"/>
    <property type="match status" value="1"/>
</dbReference>
<comment type="caution">
    <text evidence="5">The sequence shown here is derived from an EMBL/GenBank/DDBJ whole genome shotgun (WGS) entry which is preliminary data.</text>
</comment>
<feature type="domain" description="HTH asnC-type" evidence="4">
    <location>
        <begin position="5"/>
        <end position="66"/>
    </location>
</feature>
<proteinExistence type="predicted"/>
<dbReference type="Pfam" id="PF01037">
    <property type="entry name" value="AsnC_trans_reg"/>
    <property type="match status" value="1"/>
</dbReference>
<dbReference type="Gene3D" id="3.30.70.920">
    <property type="match status" value="1"/>
</dbReference>
<accession>A0A9X1SWZ4</accession>
<dbReference type="InterPro" id="IPR019887">
    <property type="entry name" value="Tscrpt_reg_AsnC/Lrp_C"/>
</dbReference>
<evidence type="ECO:0000256" key="1">
    <source>
        <dbReference type="ARBA" id="ARBA00023015"/>
    </source>
</evidence>
<dbReference type="PROSITE" id="PS00519">
    <property type="entry name" value="HTH_ASNC_1"/>
    <property type="match status" value="1"/>
</dbReference>
<dbReference type="GO" id="GO:0005829">
    <property type="term" value="C:cytosol"/>
    <property type="evidence" value="ECO:0007669"/>
    <property type="project" value="TreeGrafter"/>
</dbReference>
<evidence type="ECO:0000313" key="6">
    <source>
        <dbReference type="Proteomes" id="UP001138997"/>
    </source>
</evidence>
<dbReference type="SUPFAM" id="SSF54909">
    <property type="entry name" value="Dimeric alpha+beta barrel"/>
    <property type="match status" value="1"/>
</dbReference>
<dbReference type="InterPro" id="IPR019885">
    <property type="entry name" value="Tscrpt_reg_HTH_AsnC-type_CS"/>
</dbReference>
<sequence>MAVELDEIDVKLLTQLQQDADRTNLELAELVGLSPAATLHRVRRLKESGAIRIISARVDAAAVGFPLTVFMSVTTPNPRATERFEREVRELPQVIAADTVAGEMDYWLTVVARDVEDLEHTLTRIATHGGGRVVTYLRLKQLKPPTPLPLLPSTAARQRRRA</sequence>
<keyword evidence="6" id="KW-1185">Reference proteome</keyword>
<evidence type="ECO:0000256" key="2">
    <source>
        <dbReference type="ARBA" id="ARBA00023125"/>
    </source>
</evidence>
<keyword evidence="3" id="KW-0804">Transcription</keyword>
<dbReference type="InterPro" id="IPR036388">
    <property type="entry name" value="WH-like_DNA-bd_sf"/>
</dbReference>
<dbReference type="RefSeq" id="WP_231448115.1">
    <property type="nucleotide sequence ID" value="NZ_JAJOMB010000021.1"/>
</dbReference>
<dbReference type="SUPFAM" id="SSF46785">
    <property type="entry name" value="Winged helix' DNA-binding domain"/>
    <property type="match status" value="1"/>
</dbReference>
<dbReference type="PRINTS" id="PR00033">
    <property type="entry name" value="HTHASNC"/>
</dbReference>
<dbReference type="Proteomes" id="UP001138997">
    <property type="component" value="Unassembled WGS sequence"/>
</dbReference>
<dbReference type="GO" id="GO:0043565">
    <property type="term" value="F:sequence-specific DNA binding"/>
    <property type="evidence" value="ECO:0007669"/>
    <property type="project" value="InterPro"/>
</dbReference>
<dbReference type="InterPro" id="IPR011008">
    <property type="entry name" value="Dimeric_a/b-barrel"/>
</dbReference>
<dbReference type="AlphaFoldDB" id="A0A9X1SWZ4"/>
<dbReference type="PANTHER" id="PTHR30154:SF34">
    <property type="entry name" value="TRANSCRIPTIONAL REGULATOR AZLB"/>
    <property type="match status" value="1"/>
</dbReference>
<name>A0A9X1SWZ4_9ACTN</name>
<dbReference type="EMBL" id="JAJOMB010000021">
    <property type="protein sequence ID" value="MCD5315311.1"/>
    <property type="molecule type" value="Genomic_DNA"/>
</dbReference>